<dbReference type="EMBL" id="HACA01026181">
    <property type="protein sequence ID" value="CDW43542.1"/>
    <property type="molecule type" value="Transcribed_RNA"/>
</dbReference>
<protein>
    <submittedName>
        <fullName evidence="1">Uncharacterized protein</fullName>
    </submittedName>
</protein>
<sequence>MFSVCISFNATSKY</sequence>
<name>A0A0K2V069_LEPSM</name>
<evidence type="ECO:0000313" key="1">
    <source>
        <dbReference type="EMBL" id="CDW43542.1"/>
    </source>
</evidence>
<accession>A0A0K2V069</accession>
<reference evidence="1" key="1">
    <citation type="submission" date="2014-05" db="EMBL/GenBank/DDBJ databases">
        <authorList>
            <person name="Chronopoulou M."/>
        </authorList>
    </citation>
    <scope>NUCLEOTIDE SEQUENCE</scope>
    <source>
        <tissue evidence="1">Whole organism</tissue>
    </source>
</reference>
<proteinExistence type="predicted"/>
<organism evidence="1">
    <name type="scientific">Lepeophtheirus salmonis</name>
    <name type="common">Salmon louse</name>
    <name type="synonym">Caligus salmonis</name>
    <dbReference type="NCBI Taxonomy" id="72036"/>
    <lineage>
        <taxon>Eukaryota</taxon>
        <taxon>Metazoa</taxon>
        <taxon>Ecdysozoa</taxon>
        <taxon>Arthropoda</taxon>
        <taxon>Crustacea</taxon>
        <taxon>Multicrustacea</taxon>
        <taxon>Hexanauplia</taxon>
        <taxon>Copepoda</taxon>
        <taxon>Siphonostomatoida</taxon>
        <taxon>Caligidae</taxon>
        <taxon>Lepeophtheirus</taxon>
    </lineage>
</organism>